<dbReference type="OrthoDB" id="3827654at2"/>
<dbReference type="AlphaFoldDB" id="A0A1I5PRX4"/>
<evidence type="ECO:0000259" key="1">
    <source>
        <dbReference type="PROSITE" id="PS51819"/>
    </source>
</evidence>
<dbReference type="GO" id="GO:0051213">
    <property type="term" value="F:dioxygenase activity"/>
    <property type="evidence" value="ECO:0007669"/>
    <property type="project" value="UniProtKB-KW"/>
</dbReference>
<dbReference type="InterPro" id="IPR037523">
    <property type="entry name" value="VOC_core"/>
</dbReference>
<dbReference type="PROSITE" id="PS51819">
    <property type="entry name" value="VOC"/>
    <property type="match status" value="2"/>
</dbReference>
<dbReference type="InterPro" id="IPR004360">
    <property type="entry name" value="Glyas_Fos-R_dOase_dom"/>
</dbReference>
<dbReference type="EMBL" id="FOVH01000013">
    <property type="protein sequence ID" value="SFP36749.1"/>
    <property type="molecule type" value="Genomic_DNA"/>
</dbReference>
<dbReference type="PANTHER" id="PTHR21366">
    <property type="entry name" value="GLYOXALASE FAMILY PROTEIN"/>
    <property type="match status" value="1"/>
</dbReference>
<feature type="domain" description="VOC" evidence="1">
    <location>
        <begin position="45"/>
        <end position="160"/>
    </location>
</feature>
<keyword evidence="3" id="KW-1185">Reference proteome</keyword>
<protein>
    <submittedName>
        <fullName evidence="2">Catechol 2,3-dioxygenase</fullName>
    </submittedName>
</protein>
<dbReference type="Proteomes" id="UP000183413">
    <property type="component" value="Unassembled WGS sequence"/>
</dbReference>
<dbReference type="Pfam" id="PF00903">
    <property type="entry name" value="Glyoxalase"/>
    <property type="match status" value="2"/>
</dbReference>
<dbReference type="CDD" id="cd08362">
    <property type="entry name" value="BphC5-RrK37_N_like"/>
    <property type="match status" value="1"/>
</dbReference>
<accession>A0A1I5PRX4</accession>
<reference evidence="2 3" key="1">
    <citation type="submission" date="2016-10" db="EMBL/GenBank/DDBJ databases">
        <authorList>
            <person name="de Groot N.N."/>
        </authorList>
    </citation>
    <scope>NUCLEOTIDE SEQUENCE [LARGE SCALE GENOMIC DNA]</scope>
    <source>
        <strain evidence="2 3">DSM 43067</strain>
    </source>
</reference>
<keyword evidence="2" id="KW-0223">Dioxygenase</keyword>
<dbReference type="RefSeq" id="WP_081842132.1">
    <property type="nucleotide sequence ID" value="NZ_FOVH01000013.1"/>
</dbReference>
<evidence type="ECO:0000313" key="3">
    <source>
        <dbReference type="Proteomes" id="UP000183413"/>
    </source>
</evidence>
<dbReference type="InParanoid" id="A0A1I5PRX4"/>
<sequence length="344" mass="38043">MDRADVRNNLIDAEPPPFTGRILPPLAPRGPEPPSAVAARSHLTGLRHVGLGVPDLRDAVAFYEGVWGLYRVADDRGVVFLGSVGSAEPYIVRLRQAGQKRVDVVSFAAKSAASVDALYTELATAGVRTVREPAVLDTPGGGYGMRFFDIDGRLIEVSSDVAPKPFRDLEIGESVPRRLSHVVLNSTDARRTSAWYQKHLGFRLSDWLADRMAFLRVSPEHHCLSFAQRTKVSLNHISFEMRGLDEYLRGTGRLVRHGHPPLWGPGRHSAGDNTFSYFADPHGNVVEYTTELECILDEDAWQPRIWPATPEWSDQWGTAGPIEDLFALDSVTQEDSGLWTPAPI</sequence>
<dbReference type="SUPFAM" id="SSF54593">
    <property type="entry name" value="Glyoxalase/Bleomycin resistance protein/Dihydroxybiphenyl dioxygenase"/>
    <property type="match status" value="1"/>
</dbReference>
<name>A0A1I5PRX4_9ACTN</name>
<dbReference type="eggNOG" id="COG0346">
    <property type="taxonomic scope" value="Bacteria"/>
</dbReference>
<gene>
    <name evidence="2" type="ORF">SAMN04489713_113229</name>
</gene>
<dbReference type="STRING" id="1993.SAMN04489713_113229"/>
<proteinExistence type="predicted"/>
<dbReference type="PANTHER" id="PTHR21366:SF14">
    <property type="entry name" value="GLYOXALASE DOMAIN-CONTAINING PROTEIN 5"/>
    <property type="match status" value="1"/>
</dbReference>
<evidence type="ECO:0000313" key="2">
    <source>
        <dbReference type="EMBL" id="SFP36749.1"/>
    </source>
</evidence>
<keyword evidence="2" id="KW-0560">Oxidoreductase</keyword>
<dbReference type="Gene3D" id="3.10.180.10">
    <property type="entry name" value="2,3-Dihydroxybiphenyl 1,2-Dioxygenase, domain 1"/>
    <property type="match status" value="2"/>
</dbReference>
<organism evidence="2 3">
    <name type="scientific">Actinomadura madurae</name>
    <dbReference type="NCBI Taxonomy" id="1993"/>
    <lineage>
        <taxon>Bacteria</taxon>
        <taxon>Bacillati</taxon>
        <taxon>Actinomycetota</taxon>
        <taxon>Actinomycetes</taxon>
        <taxon>Streptosporangiales</taxon>
        <taxon>Thermomonosporaceae</taxon>
        <taxon>Actinomadura</taxon>
    </lineage>
</organism>
<feature type="domain" description="VOC" evidence="1">
    <location>
        <begin position="178"/>
        <end position="291"/>
    </location>
</feature>
<dbReference type="InterPro" id="IPR050383">
    <property type="entry name" value="GlyoxalaseI/FosfomycinResist"/>
</dbReference>
<dbReference type="InterPro" id="IPR029068">
    <property type="entry name" value="Glyas_Bleomycin-R_OHBP_Dase"/>
</dbReference>